<dbReference type="EMBL" id="GIFC01003020">
    <property type="protein sequence ID" value="MXU85103.1"/>
    <property type="molecule type" value="Transcribed_RNA"/>
</dbReference>
<organism evidence="1">
    <name type="scientific">Ixodes ricinus</name>
    <name type="common">Common tick</name>
    <name type="synonym">Acarus ricinus</name>
    <dbReference type="NCBI Taxonomy" id="34613"/>
    <lineage>
        <taxon>Eukaryota</taxon>
        <taxon>Metazoa</taxon>
        <taxon>Ecdysozoa</taxon>
        <taxon>Arthropoda</taxon>
        <taxon>Chelicerata</taxon>
        <taxon>Arachnida</taxon>
        <taxon>Acari</taxon>
        <taxon>Parasitiformes</taxon>
        <taxon>Ixodida</taxon>
        <taxon>Ixodoidea</taxon>
        <taxon>Ixodidae</taxon>
        <taxon>Ixodinae</taxon>
        <taxon>Ixodes</taxon>
    </lineage>
</organism>
<dbReference type="AlphaFoldDB" id="A0A6B0UEX9"/>
<protein>
    <submittedName>
        <fullName evidence="1">Putative secreted protein</fullName>
    </submittedName>
</protein>
<name>A0A6B0UEX9_IXORI</name>
<reference evidence="1" key="1">
    <citation type="submission" date="2019-12" db="EMBL/GenBank/DDBJ databases">
        <title>An insight into the sialome of adult female Ixodes ricinus ticks feeding for 6 days.</title>
        <authorList>
            <person name="Perner J."/>
            <person name="Ribeiro J.M.C."/>
        </authorList>
    </citation>
    <scope>NUCLEOTIDE SEQUENCE</scope>
    <source>
        <strain evidence="1">Semi-engorged</strain>
        <tissue evidence="1">Salivary glands</tissue>
    </source>
</reference>
<evidence type="ECO:0000313" key="1">
    <source>
        <dbReference type="EMBL" id="MXU85103.1"/>
    </source>
</evidence>
<sequence length="84" mass="9701">MAAMWRKVLVLLSGSSRSTTWRVGRCLSVQRAPCWRGRGRSRWSAWWAASTVAASRAATTRMLWCWLPCAAWQAPAMRKRNWTF</sequence>
<accession>A0A6B0UEX9</accession>
<proteinExistence type="predicted"/>